<comment type="caution">
    <text evidence="2">The sequence shown here is derived from an EMBL/GenBank/DDBJ whole genome shotgun (WGS) entry which is preliminary data.</text>
</comment>
<gene>
    <name evidence="2" type="ORF">J8A68_005662</name>
</gene>
<dbReference type="RefSeq" id="XP_049261078.1">
    <property type="nucleotide sequence ID" value="XM_049409753.1"/>
</dbReference>
<keyword evidence="3" id="KW-1185">Reference proteome</keyword>
<evidence type="ECO:0000313" key="2">
    <source>
        <dbReference type="EMBL" id="KAG7660845.1"/>
    </source>
</evidence>
<name>A0A8J5USP2_9ASCO</name>
<feature type="domain" description="F-box" evidence="1">
    <location>
        <begin position="1"/>
        <end position="46"/>
    </location>
</feature>
<dbReference type="Pfam" id="PF00646">
    <property type="entry name" value="F-box"/>
    <property type="match status" value="1"/>
</dbReference>
<evidence type="ECO:0000313" key="3">
    <source>
        <dbReference type="Proteomes" id="UP000694255"/>
    </source>
</evidence>
<proteinExistence type="predicted"/>
<dbReference type="AlphaFoldDB" id="A0A8J5USP2"/>
<sequence>MTTLLALPDEIILEILNNFNQLILLKLRAVNKRLYRLCNEKLFSSIFVNNGGGPKILINYDIPTTTFYQEYFIFNYYEKFIQFCLKPYMIEYVKKLVFFNDDIDPRAIRSLINMYPKMSIFIERQCGKYLQIREFDIGNTLNKSMITSFAINANFDSWGNILPELSRLNTLRINNGSTELFNQFQYKNIYLDQLKEFSLELREKQPSSTSLSTSMSKVFNLAAIQKLELKFISKPPLEADLVNLFTQLFSLKHISIISQNIRFDELIKQLIPNSLHSLYINVIGGKSNNNSFEPIRIWEISKTQCESLVRLGWSNIIHNRKSKLYGLLEFERIYEMGDNDIEEDDCDNEKIGKVDRLLRAYGAYRNLRQVVIDEDQFMIEREMSVGVEIRSIR</sequence>
<dbReference type="EMBL" id="JAGSYN010000273">
    <property type="protein sequence ID" value="KAG7660845.1"/>
    <property type="molecule type" value="Genomic_DNA"/>
</dbReference>
<accession>A0A8J5USP2</accession>
<dbReference type="GeneID" id="73472462"/>
<protein>
    <recommendedName>
        <fullName evidence="1">F-box domain-containing protein</fullName>
    </recommendedName>
</protein>
<dbReference type="InterPro" id="IPR001810">
    <property type="entry name" value="F-box_dom"/>
</dbReference>
<organism evidence="2 3">
    <name type="scientific">[Candida] subhashii</name>
    <dbReference type="NCBI Taxonomy" id="561895"/>
    <lineage>
        <taxon>Eukaryota</taxon>
        <taxon>Fungi</taxon>
        <taxon>Dikarya</taxon>
        <taxon>Ascomycota</taxon>
        <taxon>Saccharomycotina</taxon>
        <taxon>Pichiomycetes</taxon>
        <taxon>Debaryomycetaceae</taxon>
        <taxon>Spathaspora</taxon>
    </lineage>
</organism>
<reference evidence="2 3" key="1">
    <citation type="journal article" date="2021" name="DNA Res.">
        <title>Genome analysis of Candida subhashii reveals its hybrid nature and dual mitochondrial genome conformations.</title>
        <authorList>
            <person name="Mixao V."/>
            <person name="Hegedusova E."/>
            <person name="Saus E."/>
            <person name="Pryszcz L.P."/>
            <person name="Cillingova A."/>
            <person name="Nosek J."/>
            <person name="Gabaldon T."/>
        </authorList>
    </citation>
    <scope>NUCLEOTIDE SEQUENCE [LARGE SCALE GENOMIC DNA]</scope>
    <source>
        <strain evidence="2 3">CBS 10753</strain>
    </source>
</reference>
<evidence type="ECO:0000259" key="1">
    <source>
        <dbReference type="PROSITE" id="PS50181"/>
    </source>
</evidence>
<dbReference type="SMART" id="SM00256">
    <property type="entry name" value="FBOX"/>
    <property type="match status" value="1"/>
</dbReference>
<dbReference type="OrthoDB" id="4016968at2759"/>
<dbReference type="CDD" id="cd09917">
    <property type="entry name" value="F-box_SF"/>
    <property type="match status" value="1"/>
</dbReference>
<dbReference type="Proteomes" id="UP000694255">
    <property type="component" value="Unassembled WGS sequence"/>
</dbReference>
<dbReference type="PROSITE" id="PS50181">
    <property type="entry name" value="FBOX"/>
    <property type="match status" value="1"/>
</dbReference>